<dbReference type="Proteomes" id="UP000322234">
    <property type="component" value="Unassembled WGS sequence"/>
</dbReference>
<dbReference type="CDD" id="cd07936">
    <property type="entry name" value="SCAN"/>
    <property type="match status" value="2"/>
</dbReference>
<dbReference type="PANTHER" id="PTHR45935">
    <property type="entry name" value="PROTEIN ZBED8-RELATED"/>
    <property type="match status" value="1"/>
</dbReference>
<evidence type="ECO:0000256" key="1">
    <source>
        <dbReference type="ARBA" id="ARBA00023242"/>
    </source>
</evidence>
<evidence type="ECO:0000256" key="3">
    <source>
        <dbReference type="ARBA" id="ARBA00038697"/>
    </source>
</evidence>
<evidence type="ECO:0000256" key="6">
    <source>
        <dbReference type="SAM" id="MobiDB-lite"/>
    </source>
</evidence>
<feature type="region of interest" description="Disordered" evidence="6">
    <location>
        <begin position="463"/>
        <end position="551"/>
    </location>
</feature>
<dbReference type="GO" id="GO:0005634">
    <property type="term" value="C:nucleus"/>
    <property type="evidence" value="ECO:0007669"/>
    <property type="project" value="UniProtKB-SubCell"/>
</dbReference>
<evidence type="ECO:0000259" key="7">
    <source>
        <dbReference type="PROSITE" id="PS50804"/>
    </source>
</evidence>
<dbReference type="AlphaFoldDB" id="A0A6B0SB18"/>
<dbReference type="Gene3D" id="1.10.4020.10">
    <property type="entry name" value="DNA breaking-rejoining enzymes"/>
    <property type="match status" value="2"/>
</dbReference>
<feature type="compositionally biased region" description="Basic and acidic residues" evidence="6">
    <location>
        <begin position="27"/>
        <end position="38"/>
    </location>
</feature>
<feature type="compositionally biased region" description="Basic and acidic residues" evidence="6">
    <location>
        <begin position="523"/>
        <end position="544"/>
    </location>
</feature>
<protein>
    <recommendedName>
        <fullName evidence="4">SCAN domain-containing protein 1</fullName>
    </recommendedName>
</protein>
<proteinExistence type="predicted"/>
<feature type="region of interest" description="Disordered" evidence="6">
    <location>
        <begin position="1"/>
        <end position="38"/>
    </location>
</feature>
<dbReference type="EMBL" id="VBQZ03000625">
    <property type="protein sequence ID" value="MXQ99642.1"/>
    <property type="molecule type" value="Genomic_DNA"/>
</dbReference>
<feature type="region of interest" description="Disordered" evidence="6">
    <location>
        <begin position="245"/>
        <end position="271"/>
    </location>
</feature>
<organism evidence="8 9">
    <name type="scientific">Bos mutus</name>
    <name type="common">wild yak</name>
    <dbReference type="NCBI Taxonomy" id="72004"/>
    <lineage>
        <taxon>Eukaryota</taxon>
        <taxon>Metazoa</taxon>
        <taxon>Chordata</taxon>
        <taxon>Craniata</taxon>
        <taxon>Vertebrata</taxon>
        <taxon>Euteleostomi</taxon>
        <taxon>Mammalia</taxon>
        <taxon>Eutheria</taxon>
        <taxon>Laurasiatheria</taxon>
        <taxon>Artiodactyla</taxon>
        <taxon>Ruminantia</taxon>
        <taxon>Pecora</taxon>
        <taxon>Bovidae</taxon>
        <taxon>Bovinae</taxon>
        <taxon>Bos</taxon>
    </lineage>
</organism>
<evidence type="ECO:0000256" key="2">
    <source>
        <dbReference type="ARBA" id="ARBA00037286"/>
    </source>
</evidence>
<dbReference type="InterPro" id="IPR050916">
    <property type="entry name" value="SCAN-C2H2_zinc_finger"/>
</dbReference>
<comment type="function">
    <text evidence="2">May regulate transcriptional activity.</text>
</comment>
<accession>A0A6B0SB18</accession>
<keyword evidence="9" id="KW-1185">Reference proteome</keyword>
<comment type="subcellular location">
    <subcellularLocation>
        <location evidence="5">Nucleus</location>
    </subcellularLocation>
</comment>
<feature type="region of interest" description="Disordered" evidence="6">
    <location>
        <begin position="149"/>
        <end position="226"/>
    </location>
</feature>
<feature type="domain" description="SCAN box" evidence="7">
    <location>
        <begin position="357"/>
        <end position="417"/>
    </location>
</feature>
<gene>
    <name evidence="8" type="ORF">E5288_WYG007453</name>
</gene>
<keyword evidence="1 5" id="KW-0539">Nucleus</keyword>
<feature type="compositionally biased region" description="Basic residues" evidence="6">
    <location>
        <begin position="259"/>
        <end position="271"/>
    </location>
</feature>
<dbReference type="Pfam" id="PF02023">
    <property type="entry name" value="SCAN"/>
    <property type="match status" value="2"/>
</dbReference>
<dbReference type="PROSITE" id="PS50804">
    <property type="entry name" value="SCAN_BOX"/>
    <property type="match status" value="2"/>
</dbReference>
<evidence type="ECO:0000256" key="5">
    <source>
        <dbReference type="PROSITE-ProRule" id="PRU00187"/>
    </source>
</evidence>
<sequence length="566" mass="64042">MAENQTRGRGPFVDSPGAGSPASAPRQDTRRENPDSDLEKLRVHFRTFSSSDESDPIKALRRLHELCSLWLRPDLHTKEEMVDRLVLEQFVMCMPPDIQVLVKSSGAQTCKDLEEVLRKKQKLTKWAVVRVQGEDFLMPVSGVEMLGSEVSEGHGEEDQAMEPQSTVSVVPPDEGQQERQDGQHLPGGKDLSRGQLQKALPPETIPETGELEGQTPSKENLQKDVLEDTGVTRTLLSQEPELLQDCEGDVSTPSGSRRGPLKNRRHVKRKRDSTPTCKDVVGGELPYDVRLWFSYMFSLHVVLVLPMKLCLTGYQYLIIRGCGHITDSPGAESLASVPPQNTLMENSDCDQKTWHVRFRTFSSSEEWDPIEDLRRLRELCQLWLRPDLHTKEQMMDRLVLEQFMICMPLECQVLLKESGVQSCKALEDMLRNKQKPKNWTIVCIQGQKYLVHDPDIEMVEAKAGDMDDERDPCREPQPPVTVIPPEDGQEGSPELQNLPGATNLSREQDQRALQPVTVPETGELERQTPRGKLEKDLLEDRGETKTLQSQEPELLKCPEDLVWIPS</sequence>
<evidence type="ECO:0000256" key="4">
    <source>
        <dbReference type="ARBA" id="ARBA00040892"/>
    </source>
</evidence>
<evidence type="ECO:0000313" key="9">
    <source>
        <dbReference type="Proteomes" id="UP000322234"/>
    </source>
</evidence>
<dbReference type="SMART" id="SM00431">
    <property type="entry name" value="SCAN"/>
    <property type="match status" value="2"/>
</dbReference>
<dbReference type="InterPro" id="IPR003309">
    <property type="entry name" value="SCAN_dom"/>
</dbReference>
<comment type="caution">
    <text evidence="8">The sequence shown here is derived from an EMBL/GenBank/DDBJ whole genome shotgun (WGS) entry which is preliminary data.</text>
</comment>
<feature type="domain" description="SCAN box" evidence="7">
    <location>
        <begin position="42"/>
        <end position="122"/>
    </location>
</feature>
<dbReference type="SUPFAM" id="SSF47353">
    <property type="entry name" value="Retrovirus capsid dimerization domain-like"/>
    <property type="match status" value="2"/>
</dbReference>
<dbReference type="InterPro" id="IPR038269">
    <property type="entry name" value="SCAN_sf"/>
</dbReference>
<dbReference type="PANTHER" id="PTHR45935:SF10">
    <property type="entry name" value="SCAN DOMAIN-CONTAINING 1"/>
    <property type="match status" value="1"/>
</dbReference>
<reference evidence="8" key="1">
    <citation type="submission" date="2019-10" db="EMBL/GenBank/DDBJ databases">
        <title>The sequence and de novo assembly of the wild yak genome.</title>
        <authorList>
            <person name="Liu Y."/>
        </authorList>
    </citation>
    <scope>NUCLEOTIDE SEQUENCE [LARGE SCALE GENOMIC DNA]</scope>
    <source>
        <strain evidence="8">WY2019</strain>
    </source>
</reference>
<name>A0A6B0SB18_9CETA</name>
<comment type="subunit">
    <text evidence="3">Interacts with ZNF202.</text>
</comment>
<evidence type="ECO:0000313" key="8">
    <source>
        <dbReference type="EMBL" id="MXQ99642.1"/>
    </source>
</evidence>